<dbReference type="Pfam" id="PF00583">
    <property type="entry name" value="Acetyltransf_1"/>
    <property type="match status" value="1"/>
</dbReference>
<dbReference type="OrthoDB" id="3627178at2"/>
<reference evidence="2 3" key="1">
    <citation type="submission" date="2016-10" db="EMBL/GenBank/DDBJ databases">
        <title>Genome sequence of Streptomyces sp. MUSC 1.</title>
        <authorList>
            <person name="Lee L.-H."/>
            <person name="Ser H.-L."/>
            <person name="Law J.W.-F."/>
        </authorList>
    </citation>
    <scope>NUCLEOTIDE SEQUENCE [LARGE SCALE GENOMIC DNA]</scope>
    <source>
        <strain evidence="2 3">MUSC 1</strain>
    </source>
</reference>
<keyword evidence="3" id="KW-1185">Reference proteome</keyword>
<dbReference type="InterPro" id="IPR000182">
    <property type="entry name" value="GNAT_dom"/>
</dbReference>
<gene>
    <name evidence="2" type="ORF">BIV23_36610</name>
</gene>
<evidence type="ECO:0000313" key="3">
    <source>
        <dbReference type="Proteomes" id="UP000179642"/>
    </source>
</evidence>
<organism evidence="2 3">
    <name type="scientific">Streptomyces monashensis</name>
    <dbReference type="NCBI Taxonomy" id="1678012"/>
    <lineage>
        <taxon>Bacteria</taxon>
        <taxon>Bacillati</taxon>
        <taxon>Actinomycetota</taxon>
        <taxon>Actinomycetes</taxon>
        <taxon>Kitasatosporales</taxon>
        <taxon>Streptomycetaceae</taxon>
        <taxon>Streptomyces</taxon>
    </lineage>
</organism>
<dbReference type="SUPFAM" id="SSF55729">
    <property type="entry name" value="Acyl-CoA N-acyltransferases (Nat)"/>
    <property type="match status" value="1"/>
</dbReference>
<sequence length="170" mass="19222">MTHTFSADVTVRPATPEDRPTVERLWLMFHHDLSEFRGTLPGVDGTFRNERVGHAFTRPGWAPYLFLTGRRPAGFAFVRALDTPVRVLNAFFVVRGARRLGIGTRAVRDVLRRHPGNWEIPFQDGNPAAARFWAHVARDMAGDDWTREPRPVPDRPGLPPDVWISFAVTG</sequence>
<dbReference type="EMBL" id="MLYO01000072">
    <property type="protein sequence ID" value="OIJ93999.1"/>
    <property type="molecule type" value="Genomic_DNA"/>
</dbReference>
<dbReference type="RefSeq" id="WP_071385277.1">
    <property type="nucleotide sequence ID" value="NZ_MLYO01000072.1"/>
</dbReference>
<proteinExistence type="predicted"/>
<dbReference type="PROSITE" id="PS51186">
    <property type="entry name" value="GNAT"/>
    <property type="match status" value="1"/>
</dbReference>
<protein>
    <submittedName>
        <fullName evidence="2">GNAT family N-acetyltransferase</fullName>
    </submittedName>
</protein>
<comment type="caution">
    <text evidence="2">The sequence shown here is derived from an EMBL/GenBank/DDBJ whole genome shotgun (WGS) entry which is preliminary data.</text>
</comment>
<dbReference type="Gene3D" id="3.40.630.30">
    <property type="match status" value="1"/>
</dbReference>
<evidence type="ECO:0000313" key="2">
    <source>
        <dbReference type="EMBL" id="OIJ93999.1"/>
    </source>
</evidence>
<accession>A0A1S2PJM3</accession>
<dbReference type="AlphaFoldDB" id="A0A1S2PJM3"/>
<name>A0A1S2PJM3_9ACTN</name>
<keyword evidence="2" id="KW-0808">Transferase</keyword>
<dbReference type="InterPro" id="IPR016181">
    <property type="entry name" value="Acyl_CoA_acyltransferase"/>
</dbReference>
<feature type="domain" description="N-acetyltransferase" evidence="1">
    <location>
        <begin position="9"/>
        <end position="169"/>
    </location>
</feature>
<dbReference type="GO" id="GO:0016747">
    <property type="term" value="F:acyltransferase activity, transferring groups other than amino-acyl groups"/>
    <property type="evidence" value="ECO:0007669"/>
    <property type="project" value="InterPro"/>
</dbReference>
<dbReference type="Proteomes" id="UP000179642">
    <property type="component" value="Unassembled WGS sequence"/>
</dbReference>
<evidence type="ECO:0000259" key="1">
    <source>
        <dbReference type="PROSITE" id="PS51186"/>
    </source>
</evidence>